<evidence type="ECO:0000256" key="8">
    <source>
        <dbReference type="ARBA" id="ARBA00023204"/>
    </source>
</evidence>
<evidence type="ECO:0000256" key="5">
    <source>
        <dbReference type="ARBA" id="ARBA00022763"/>
    </source>
</evidence>
<dbReference type="Pfam" id="PF03372">
    <property type="entry name" value="Exo_endo_phos"/>
    <property type="match status" value="1"/>
</dbReference>
<evidence type="ECO:0000256" key="7">
    <source>
        <dbReference type="ARBA" id="ARBA00022842"/>
    </source>
</evidence>
<proteinExistence type="predicted"/>
<dbReference type="SUPFAM" id="SSF56219">
    <property type="entry name" value="DNase I-like"/>
    <property type="match status" value="1"/>
</dbReference>
<dbReference type="PANTHER" id="PTHR15822:SF4">
    <property type="entry name" value="TYROSYL-DNA PHOSPHODIESTERASE 2"/>
    <property type="match status" value="1"/>
</dbReference>
<dbReference type="Proteomes" id="UP000664385">
    <property type="component" value="Unassembled WGS sequence"/>
</dbReference>
<evidence type="ECO:0000313" key="10">
    <source>
        <dbReference type="EMBL" id="MBN8205158.1"/>
    </source>
</evidence>
<dbReference type="EMBL" id="JAEMWU010000001">
    <property type="protein sequence ID" value="MBN8205158.1"/>
    <property type="molecule type" value="Genomic_DNA"/>
</dbReference>
<dbReference type="Gene3D" id="3.60.10.10">
    <property type="entry name" value="Endonuclease/exonuclease/phosphatase"/>
    <property type="match status" value="1"/>
</dbReference>
<organism evidence="10 11">
    <name type="scientific">Microbacterium esteraromaticum</name>
    <dbReference type="NCBI Taxonomy" id="57043"/>
    <lineage>
        <taxon>Bacteria</taxon>
        <taxon>Bacillati</taxon>
        <taxon>Actinomycetota</taxon>
        <taxon>Actinomycetes</taxon>
        <taxon>Micrococcales</taxon>
        <taxon>Microbacteriaceae</taxon>
        <taxon>Microbacterium</taxon>
    </lineage>
</organism>
<protein>
    <submittedName>
        <fullName evidence="10">Endonuclease/exonuclease/phosphatase family protein</fullName>
    </submittedName>
</protein>
<evidence type="ECO:0000256" key="2">
    <source>
        <dbReference type="ARBA" id="ARBA00001946"/>
    </source>
</evidence>
<evidence type="ECO:0000259" key="9">
    <source>
        <dbReference type="Pfam" id="PF03372"/>
    </source>
</evidence>
<comment type="caution">
    <text evidence="10">The sequence shown here is derived from an EMBL/GenBank/DDBJ whole genome shotgun (WGS) entry which is preliminary data.</text>
</comment>
<dbReference type="GO" id="GO:0046872">
    <property type="term" value="F:metal ion binding"/>
    <property type="evidence" value="ECO:0007669"/>
    <property type="project" value="UniProtKB-KW"/>
</dbReference>
<evidence type="ECO:0000256" key="1">
    <source>
        <dbReference type="ARBA" id="ARBA00001936"/>
    </source>
</evidence>
<dbReference type="GO" id="GO:0006302">
    <property type="term" value="P:double-strand break repair"/>
    <property type="evidence" value="ECO:0007669"/>
    <property type="project" value="TreeGrafter"/>
</dbReference>
<gene>
    <name evidence="10" type="ORF">JF543_04205</name>
</gene>
<name>A0A939DW75_9MICO</name>
<keyword evidence="3" id="KW-0540">Nuclease</keyword>
<dbReference type="PANTHER" id="PTHR15822">
    <property type="entry name" value="TRAF AND TNF RECEPTOR-ASSOCIATED PROTEIN"/>
    <property type="match status" value="1"/>
</dbReference>
<evidence type="ECO:0000256" key="4">
    <source>
        <dbReference type="ARBA" id="ARBA00022723"/>
    </source>
</evidence>
<sequence length="285" mass="30845">MNENLRILTWNVLYRDVDARLPLLVPRVEAIRPDVFLVQETTAAHARALASATGMHLVAEGERTHPTAPTINAILAAEPPMRAASHTIDAGARCTYLTADWQVGSTLLRVGTTHLRHTHQAGRMGVDSGYRAVARGADAAAIASDSIRESVSMRLAQLAEIRRLREQDAVDAEVLTGDLNFVPDGAEYGEIVSWGLNDAWRAAPRLGSGATIVERNDLIGDGRGVYRDLRDGTMPGAGGDLDYTLDYQFSRGAIDVGHAWIVGDVDPGESFPSDHLGIVVEYRID</sequence>
<dbReference type="GO" id="GO:0003697">
    <property type="term" value="F:single-stranded DNA binding"/>
    <property type="evidence" value="ECO:0007669"/>
    <property type="project" value="TreeGrafter"/>
</dbReference>
<accession>A0A939DW75</accession>
<comment type="cofactor">
    <cofactor evidence="1">
        <name>Mn(2+)</name>
        <dbReference type="ChEBI" id="CHEBI:29035"/>
    </cofactor>
</comment>
<dbReference type="AlphaFoldDB" id="A0A939DW75"/>
<dbReference type="InterPro" id="IPR005135">
    <property type="entry name" value="Endo/exonuclease/phosphatase"/>
</dbReference>
<dbReference type="InterPro" id="IPR051547">
    <property type="entry name" value="TDP2-like"/>
</dbReference>
<comment type="cofactor">
    <cofactor evidence="2">
        <name>Mg(2+)</name>
        <dbReference type="ChEBI" id="CHEBI:18420"/>
    </cofactor>
</comment>
<dbReference type="GO" id="GO:0070260">
    <property type="term" value="F:5'-tyrosyl-DNA phosphodiesterase activity"/>
    <property type="evidence" value="ECO:0007669"/>
    <property type="project" value="TreeGrafter"/>
</dbReference>
<evidence type="ECO:0000313" key="11">
    <source>
        <dbReference type="Proteomes" id="UP000664385"/>
    </source>
</evidence>
<evidence type="ECO:0000256" key="3">
    <source>
        <dbReference type="ARBA" id="ARBA00022722"/>
    </source>
</evidence>
<evidence type="ECO:0000256" key="6">
    <source>
        <dbReference type="ARBA" id="ARBA00022801"/>
    </source>
</evidence>
<keyword evidence="7" id="KW-0460">Magnesium</keyword>
<dbReference type="InterPro" id="IPR036691">
    <property type="entry name" value="Endo/exonu/phosph_ase_sf"/>
</dbReference>
<reference evidence="10" key="1">
    <citation type="submission" date="2020-12" db="EMBL/GenBank/DDBJ databases">
        <title>PHA producing bacteria isolated from mangrove.</title>
        <authorList>
            <person name="Zheng W."/>
            <person name="Yu S."/>
            <person name="Huang Y."/>
        </authorList>
    </citation>
    <scope>NUCLEOTIDE SEQUENCE</scope>
    <source>
        <strain evidence="10">GN8-5</strain>
    </source>
</reference>
<keyword evidence="8" id="KW-0234">DNA repair</keyword>
<keyword evidence="6" id="KW-0378">Hydrolase</keyword>
<keyword evidence="10" id="KW-0255">Endonuclease</keyword>
<keyword evidence="5" id="KW-0227">DNA damage</keyword>
<dbReference type="GO" id="GO:0005737">
    <property type="term" value="C:cytoplasm"/>
    <property type="evidence" value="ECO:0007669"/>
    <property type="project" value="TreeGrafter"/>
</dbReference>
<dbReference type="RefSeq" id="WP_206821052.1">
    <property type="nucleotide sequence ID" value="NZ_JAEKJQ010000001.1"/>
</dbReference>
<keyword evidence="4" id="KW-0479">Metal-binding</keyword>
<dbReference type="GO" id="GO:0004519">
    <property type="term" value="F:endonuclease activity"/>
    <property type="evidence" value="ECO:0007669"/>
    <property type="project" value="UniProtKB-KW"/>
</dbReference>
<feature type="domain" description="Endonuclease/exonuclease/phosphatase" evidence="9">
    <location>
        <begin position="8"/>
        <end position="275"/>
    </location>
</feature>